<name>A0ABT1I785_9PSEU</name>
<feature type="transmembrane region" description="Helical" evidence="4">
    <location>
        <begin position="145"/>
        <end position="162"/>
    </location>
</feature>
<dbReference type="PANTHER" id="PTHR24421:SF63">
    <property type="entry name" value="SENSOR HISTIDINE KINASE DESK"/>
    <property type="match status" value="1"/>
</dbReference>
<proteinExistence type="predicted"/>
<evidence type="ECO:0000256" key="3">
    <source>
        <dbReference type="ARBA" id="ARBA00023012"/>
    </source>
</evidence>
<keyword evidence="1" id="KW-0808">Transferase</keyword>
<keyword evidence="4" id="KW-1133">Transmembrane helix</keyword>
<evidence type="ECO:0000259" key="5">
    <source>
        <dbReference type="Pfam" id="PF07730"/>
    </source>
</evidence>
<feature type="domain" description="Signal transduction histidine kinase subgroup 3 dimerisation and phosphoacceptor" evidence="5">
    <location>
        <begin position="220"/>
        <end position="286"/>
    </location>
</feature>
<dbReference type="Proteomes" id="UP001205185">
    <property type="component" value="Unassembled WGS sequence"/>
</dbReference>
<evidence type="ECO:0000313" key="6">
    <source>
        <dbReference type="EMBL" id="MCP2268444.1"/>
    </source>
</evidence>
<dbReference type="EMBL" id="JAMTCO010000002">
    <property type="protein sequence ID" value="MCP2268444.1"/>
    <property type="molecule type" value="Genomic_DNA"/>
</dbReference>
<protein>
    <submittedName>
        <fullName evidence="6">Two-component system, NarL family, sensor histidine kinase DesK</fullName>
    </submittedName>
</protein>
<reference evidence="6 7" key="1">
    <citation type="submission" date="2022-06" db="EMBL/GenBank/DDBJ databases">
        <title>Genomic Encyclopedia of Archaeal and Bacterial Type Strains, Phase II (KMG-II): from individual species to whole genera.</title>
        <authorList>
            <person name="Goeker M."/>
        </authorList>
    </citation>
    <scope>NUCLEOTIDE SEQUENCE [LARGE SCALE GENOMIC DNA]</scope>
    <source>
        <strain evidence="6 7">DSM 44255</strain>
    </source>
</reference>
<evidence type="ECO:0000256" key="2">
    <source>
        <dbReference type="ARBA" id="ARBA00022777"/>
    </source>
</evidence>
<dbReference type="GO" id="GO:0016301">
    <property type="term" value="F:kinase activity"/>
    <property type="evidence" value="ECO:0007669"/>
    <property type="project" value="UniProtKB-KW"/>
</dbReference>
<gene>
    <name evidence="6" type="ORF">LV75_000930</name>
</gene>
<feature type="transmembrane region" description="Helical" evidence="4">
    <location>
        <begin position="35"/>
        <end position="53"/>
    </location>
</feature>
<keyword evidence="2 6" id="KW-0418">Kinase</keyword>
<evidence type="ECO:0000313" key="7">
    <source>
        <dbReference type="Proteomes" id="UP001205185"/>
    </source>
</evidence>
<sequence>MSAVRRAPTTLAALSPYIHPVDRLAHNLLDRVRRYIVVTLVFTASMTALVLLLDLMSLRYGGTTTAVLVPAGVLGLVQYVRISGFSMPDLRTATRRRGEVAATVVITTAAWWLAQWQAPLGIGWALPCSMVIGAYLPVVSGWWRWPLAVASGLAVGLSGYGVEQLSGQPSGAASEAWVLVLALLVPFVLFCNVLQVWLWSMVRQLDSARRVAGELAVAEERLRFAAELHDIQGHHLQAIALKGELAARLIGHDDEAARVQATEVGELARTALKETRAVVHGYRRSSLSTEIGNAVDILRAAGINATVRGSATEVPPPLQPLFGILVREGTTNILRHSAAAECSLTVEVDAGRVRVELTNDGVEERDTEPGSGLQGLRERFAVVGGSVRTHREPGGFHLVGEAGIP</sequence>
<dbReference type="Gene3D" id="1.20.5.1930">
    <property type="match status" value="1"/>
</dbReference>
<feature type="transmembrane region" description="Helical" evidence="4">
    <location>
        <begin position="59"/>
        <end position="77"/>
    </location>
</feature>
<feature type="transmembrane region" description="Helical" evidence="4">
    <location>
        <begin position="177"/>
        <end position="200"/>
    </location>
</feature>
<keyword evidence="7" id="KW-1185">Reference proteome</keyword>
<feature type="transmembrane region" description="Helical" evidence="4">
    <location>
        <begin position="120"/>
        <end position="138"/>
    </location>
</feature>
<keyword evidence="4" id="KW-0812">Transmembrane</keyword>
<dbReference type="InterPro" id="IPR011712">
    <property type="entry name" value="Sig_transdc_His_kin_sub3_dim/P"/>
</dbReference>
<organism evidence="6 7">
    <name type="scientific">Actinokineospora diospyrosa</name>
    <dbReference type="NCBI Taxonomy" id="103728"/>
    <lineage>
        <taxon>Bacteria</taxon>
        <taxon>Bacillati</taxon>
        <taxon>Actinomycetota</taxon>
        <taxon>Actinomycetes</taxon>
        <taxon>Pseudonocardiales</taxon>
        <taxon>Pseudonocardiaceae</taxon>
        <taxon>Actinokineospora</taxon>
    </lineage>
</organism>
<dbReference type="Pfam" id="PF07730">
    <property type="entry name" value="HisKA_3"/>
    <property type="match status" value="1"/>
</dbReference>
<keyword evidence="3" id="KW-0902">Two-component regulatory system</keyword>
<dbReference type="Gene3D" id="3.30.565.10">
    <property type="entry name" value="Histidine kinase-like ATPase, C-terminal domain"/>
    <property type="match status" value="1"/>
</dbReference>
<evidence type="ECO:0000256" key="1">
    <source>
        <dbReference type="ARBA" id="ARBA00022679"/>
    </source>
</evidence>
<feature type="transmembrane region" description="Helical" evidence="4">
    <location>
        <begin position="98"/>
        <end position="114"/>
    </location>
</feature>
<keyword evidence="4" id="KW-0472">Membrane</keyword>
<evidence type="ECO:0000256" key="4">
    <source>
        <dbReference type="SAM" id="Phobius"/>
    </source>
</evidence>
<comment type="caution">
    <text evidence="6">The sequence shown here is derived from an EMBL/GenBank/DDBJ whole genome shotgun (WGS) entry which is preliminary data.</text>
</comment>
<dbReference type="CDD" id="cd16917">
    <property type="entry name" value="HATPase_UhpB-NarQ-NarX-like"/>
    <property type="match status" value="1"/>
</dbReference>
<dbReference type="PANTHER" id="PTHR24421">
    <property type="entry name" value="NITRATE/NITRITE SENSOR PROTEIN NARX-RELATED"/>
    <property type="match status" value="1"/>
</dbReference>
<dbReference type="InterPro" id="IPR050482">
    <property type="entry name" value="Sensor_HK_TwoCompSys"/>
</dbReference>
<dbReference type="InterPro" id="IPR036890">
    <property type="entry name" value="HATPase_C_sf"/>
</dbReference>
<accession>A0ABT1I785</accession>